<feature type="region of interest" description="Disordered" evidence="1">
    <location>
        <begin position="1"/>
        <end position="20"/>
    </location>
</feature>
<keyword evidence="2" id="KW-0812">Transmembrane</keyword>
<accession>A0A1Y1HXW2</accession>
<evidence type="ECO:0000256" key="1">
    <source>
        <dbReference type="SAM" id="MobiDB-lite"/>
    </source>
</evidence>
<dbReference type="SUPFAM" id="SSF55797">
    <property type="entry name" value="PR-1-like"/>
    <property type="match status" value="1"/>
</dbReference>
<proteinExistence type="predicted"/>
<feature type="compositionally biased region" description="Pro residues" evidence="1">
    <location>
        <begin position="216"/>
        <end position="236"/>
    </location>
</feature>
<dbReference type="Proteomes" id="UP000054558">
    <property type="component" value="Unassembled WGS sequence"/>
</dbReference>
<feature type="transmembrane region" description="Helical" evidence="2">
    <location>
        <begin position="122"/>
        <end position="145"/>
    </location>
</feature>
<feature type="compositionally biased region" description="Low complexity" evidence="1">
    <location>
        <begin position="204"/>
        <end position="215"/>
    </location>
</feature>
<dbReference type="EMBL" id="DF237099">
    <property type="protein sequence ID" value="GAQ83485.1"/>
    <property type="molecule type" value="Genomic_DNA"/>
</dbReference>
<feature type="compositionally biased region" description="Low complexity" evidence="1">
    <location>
        <begin position="180"/>
        <end position="189"/>
    </location>
</feature>
<dbReference type="AlphaFoldDB" id="A0A1Y1HXW2"/>
<feature type="region of interest" description="Disordered" evidence="1">
    <location>
        <begin position="149"/>
        <end position="247"/>
    </location>
</feature>
<evidence type="ECO:0008006" key="5">
    <source>
        <dbReference type="Google" id="ProtNLM"/>
    </source>
</evidence>
<feature type="compositionally biased region" description="Low complexity" evidence="1">
    <location>
        <begin position="154"/>
        <end position="172"/>
    </location>
</feature>
<name>A0A1Y1HXW2_KLENI</name>
<evidence type="ECO:0000313" key="4">
    <source>
        <dbReference type="Proteomes" id="UP000054558"/>
    </source>
</evidence>
<keyword evidence="4" id="KW-1185">Reference proteome</keyword>
<reference evidence="3 4" key="1">
    <citation type="journal article" date="2014" name="Nat. Commun.">
        <title>Klebsormidium flaccidum genome reveals primary factors for plant terrestrial adaptation.</title>
        <authorList>
            <person name="Hori K."/>
            <person name="Maruyama F."/>
            <person name="Fujisawa T."/>
            <person name="Togashi T."/>
            <person name="Yamamoto N."/>
            <person name="Seo M."/>
            <person name="Sato S."/>
            <person name="Yamada T."/>
            <person name="Mori H."/>
            <person name="Tajima N."/>
            <person name="Moriyama T."/>
            <person name="Ikeuchi M."/>
            <person name="Watanabe M."/>
            <person name="Wada H."/>
            <person name="Kobayashi K."/>
            <person name="Saito M."/>
            <person name="Masuda T."/>
            <person name="Sasaki-Sekimoto Y."/>
            <person name="Mashiguchi K."/>
            <person name="Awai K."/>
            <person name="Shimojima M."/>
            <person name="Masuda S."/>
            <person name="Iwai M."/>
            <person name="Nobusawa T."/>
            <person name="Narise T."/>
            <person name="Kondo S."/>
            <person name="Saito H."/>
            <person name="Sato R."/>
            <person name="Murakawa M."/>
            <person name="Ihara Y."/>
            <person name="Oshima-Yamada Y."/>
            <person name="Ohtaka K."/>
            <person name="Satoh M."/>
            <person name="Sonobe K."/>
            <person name="Ishii M."/>
            <person name="Ohtani R."/>
            <person name="Kanamori-Sato M."/>
            <person name="Honoki R."/>
            <person name="Miyazaki D."/>
            <person name="Mochizuki H."/>
            <person name="Umetsu J."/>
            <person name="Higashi K."/>
            <person name="Shibata D."/>
            <person name="Kamiya Y."/>
            <person name="Sato N."/>
            <person name="Nakamura Y."/>
            <person name="Tabata S."/>
            <person name="Ida S."/>
            <person name="Kurokawa K."/>
            <person name="Ohta H."/>
        </authorList>
    </citation>
    <scope>NUCLEOTIDE SEQUENCE [LARGE SCALE GENOMIC DNA]</scope>
    <source>
        <strain evidence="3 4">NIES-2285</strain>
    </source>
</reference>
<evidence type="ECO:0000313" key="3">
    <source>
        <dbReference type="EMBL" id="GAQ83485.1"/>
    </source>
</evidence>
<evidence type="ECO:0000256" key="2">
    <source>
        <dbReference type="SAM" id="Phobius"/>
    </source>
</evidence>
<dbReference type="PRINTS" id="PR01217">
    <property type="entry name" value="PRICHEXTENSN"/>
</dbReference>
<feature type="compositionally biased region" description="Low complexity" evidence="1">
    <location>
        <begin position="237"/>
        <end position="247"/>
    </location>
</feature>
<keyword evidence="2" id="KW-0472">Membrane</keyword>
<dbReference type="Gene3D" id="3.40.33.10">
    <property type="entry name" value="CAP"/>
    <property type="match status" value="1"/>
</dbReference>
<organism evidence="3 4">
    <name type="scientific">Klebsormidium nitens</name>
    <name type="common">Green alga</name>
    <name type="synonym">Ulothrix nitens</name>
    <dbReference type="NCBI Taxonomy" id="105231"/>
    <lineage>
        <taxon>Eukaryota</taxon>
        <taxon>Viridiplantae</taxon>
        <taxon>Streptophyta</taxon>
        <taxon>Klebsormidiophyceae</taxon>
        <taxon>Klebsormidiales</taxon>
        <taxon>Klebsormidiaceae</taxon>
        <taxon>Klebsormidium</taxon>
    </lineage>
</organism>
<dbReference type="InterPro" id="IPR035940">
    <property type="entry name" value="CAP_sf"/>
</dbReference>
<sequence length="375" mass="38344">MASGSSVAQPVTGHDTEHDEENIPVAQAFIPGAQPSYQYAQATPVVAQPVGGHQQVYSATPAYNATPVISYPQYETGKVPPTPPTPYVPTPYNNYDQSGKPVAAGALAQQSSPKILGLPKKIFFLILGLILLVIVGVGVGVGVAASGGGDDKSSGANSPPGQTPVNPSSPVTNTPPSPGSPGTTITTTPGSPPDSIPIVTIGGPAAPSSPTTPSTNPTPPSTTPQPPSPVTTPSPPAKTTAPAPASSVTFGTLSADGQALVTAINQERQKKGVSALTVDSTLVCTAQRLSRSKGGLTNPTCNSEGFPLMTRINQCSVTFDGQINQLTGCEYFTPSFQVDSWASDTDLSEVLLDPTFKYVGGDGYPNGKFWTAIFA</sequence>
<gene>
    <name evidence="3" type="ORF">KFL_001500150</name>
</gene>
<protein>
    <recommendedName>
        <fullName evidence="5">SCP domain-containing protein</fullName>
    </recommendedName>
</protein>
<keyword evidence="2" id="KW-1133">Transmembrane helix</keyword>